<feature type="compositionally biased region" description="Basic and acidic residues" evidence="1">
    <location>
        <begin position="136"/>
        <end position="146"/>
    </location>
</feature>
<keyword evidence="2" id="KW-0472">Membrane</keyword>
<feature type="transmembrane region" description="Helical" evidence="2">
    <location>
        <begin position="57"/>
        <end position="75"/>
    </location>
</feature>
<dbReference type="OrthoDB" id="2742556at2759"/>
<accession>K5WFJ0</accession>
<keyword evidence="2" id="KW-0812">Transmembrane</keyword>
<dbReference type="KEGG" id="pco:PHACADRAFT_202200"/>
<evidence type="ECO:0000256" key="1">
    <source>
        <dbReference type="SAM" id="MobiDB-lite"/>
    </source>
</evidence>
<feature type="transmembrane region" description="Helical" evidence="2">
    <location>
        <begin position="21"/>
        <end position="45"/>
    </location>
</feature>
<proteinExistence type="predicted"/>
<organism evidence="3 4">
    <name type="scientific">Phanerochaete carnosa (strain HHB-10118-sp)</name>
    <name type="common">White-rot fungus</name>
    <name type="synonym">Peniophora carnosa</name>
    <dbReference type="NCBI Taxonomy" id="650164"/>
    <lineage>
        <taxon>Eukaryota</taxon>
        <taxon>Fungi</taxon>
        <taxon>Dikarya</taxon>
        <taxon>Basidiomycota</taxon>
        <taxon>Agaricomycotina</taxon>
        <taxon>Agaricomycetes</taxon>
        <taxon>Polyporales</taxon>
        <taxon>Phanerochaetaceae</taxon>
        <taxon>Phanerochaete</taxon>
    </lineage>
</organism>
<gene>
    <name evidence="3" type="ORF">PHACADRAFT_202200</name>
</gene>
<feature type="region of interest" description="Disordered" evidence="1">
    <location>
        <begin position="98"/>
        <end position="160"/>
    </location>
</feature>
<sequence>GQDSQRVTFGAGGSLASRLRTLFWIAVGNFVFPVIFNIALTTVIFVDPQYTTLTGNLFITDYYLSIIGVVFATLWSTSTAIKKDESIPLTWQLGQLPETASASTKHSNADRAGLEPPSEELLQYAPDKTYNSSWSDIERPKSRREAVPPTVLVQVGQPQQ</sequence>
<keyword evidence="4" id="KW-1185">Reference proteome</keyword>
<keyword evidence="2" id="KW-1133">Transmembrane helix</keyword>
<protein>
    <submittedName>
        <fullName evidence="3">Uncharacterized protein</fullName>
    </submittedName>
</protein>
<evidence type="ECO:0000313" key="3">
    <source>
        <dbReference type="EMBL" id="EKM48947.1"/>
    </source>
</evidence>
<dbReference type="InParanoid" id="K5WFJ0"/>
<dbReference type="HOGENOM" id="CLU_1656333_0_0_1"/>
<evidence type="ECO:0000256" key="2">
    <source>
        <dbReference type="SAM" id="Phobius"/>
    </source>
</evidence>
<dbReference type="RefSeq" id="XP_007402504.1">
    <property type="nucleotide sequence ID" value="XM_007402442.1"/>
</dbReference>
<dbReference type="GeneID" id="18911818"/>
<feature type="non-terminal residue" evidence="3">
    <location>
        <position position="160"/>
    </location>
</feature>
<dbReference type="AlphaFoldDB" id="K5WFJ0"/>
<evidence type="ECO:0000313" key="4">
    <source>
        <dbReference type="Proteomes" id="UP000008370"/>
    </source>
</evidence>
<dbReference type="Proteomes" id="UP000008370">
    <property type="component" value="Unassembled WGS sequence"/>
</dbReference>
<reference evidence="3 4" key="1">
    <citation type="journal article" date="2012" name="BMC Genomics">
        <title>Comparative genomics of the white-rot fungi, Phanerochaete carnosa and P. chrysosporium, to elucidate the genetic basis of the distinct wood types they colonize.</title>
        <authorList>
            <person name="Suzuki H."/>
            <person name="MacDonald J."/>
            <person name="Syed K."/>
            <person name="Salamov A."/>
            <person name="Hori C."/>
            <person name="Aerts A."/>
            <person name="Henrissat B."/>
            <person name="Wiebenga A."/>
            <person name="vanKuyk P.A."/>
            <person name="Barry K."/>
            <person name="Lindquist E."/>
            <person name="LaButti K."/>
            <person name="Lapidus A."/>
            <person name="Lucas S."/>
            <person name="Coutinho P."/>
            <person name="Gong Y."/>
            <person name="Samejima M."/>
            <person name="Mahadevan R."/>
            <person name="Abou-Zaid M."/>
            <person name="de Vries R.P."/>
            <person name="Igarashi K."/>
            <person name="Yadav J.S."/>
            <person name="Grigoriev I.V."/>
            <person name="Master E.R."/>
        </authorList>
    </citation>
    <scope>NUCLEOTIDE SEQUENCE [LARGE SCALE GENOMIC DNA]</scope>
    <source>
        <strain evidence="3 4">HHB-10118-sp</strain>
    </source>
</reference>
<name>K5WFJ0_PHACS</name>
<dbReference type="EMBL" id="JH930625">
    <property type="protein sequence ID" value="EKM48947.1"/>
    <property type="molecule type" value="Genomic_DNA"/>
</dbReference>